<evidence type="ECO:0000256" key="7">
    <source>
        <dbReference type="ARBA" id="ARBA00022989"/>
    </source>
</evidence>
<dbReference type="GO" id="GO:0004190">
    <property type="term" value="F:aspartic-type endopeptidase activity"/>
    <property type="evidence" value="ECO:0007669"/>
    <property type="project" value="UniProtKB-UniRule"/>
</dbReference>
<organism evidence="11 12">
    <name type="scientific">Vicingus serpentipes</name>
    <dbReference type="NCBI Taxonomy" id="1926625"/>
    <lineage>
        <taxon>Bacteria</taxon>
        <taxon>Pseudomonadati</taxon>
        <taxon>Bacteroidota</taxon>
        <taxon>Flavobacteriia</taxon>
        <taxon>Flavobacteriales</taxon>
        <taxon>Vicingaceae</taxon>
        <taxon>Vicingus</taxon>
    </lineage>
</organism>
<evidence type="ECO:0000256" key="3">
    <source>
        <dbReference type="ARBA" id="ARBA00022670"/>
    </source>
</evidence>
<keyword evidence="12" id="KW-1185">Reference proteome</keyword>
<evidence type="ECO:0000313" key="12">
    <source>
        <dbReference type="Proteomes" id="UP000321721"/>
    </source>
</evidence>
<keyword evidence="5 9" id="KW-0064">Aspartyl protease</keyword>
<feature type="transmembrane region" description="Helical" evidence="9">
    <location>
        <begin position="99"/>
        <end position="121"/>
    </location>
</feature>
<feature type="active site" evidence="9">
    <location>
        <position position="149"/>
    </location>
</feature>
<proteinExistence type="inferred from homology"/>
<evidence type="ECO:0000256" key="1">
    <source>
        <dbReference type="ARBA" id="ARBA00006139"/>
    </source>
</evidence>
<keyword evidence="3 9" id="KW-0645">Protease</keyword>
<dbReference type="UniPathway" id="UPA00665"/>
<feature type="transmembrane region" description="Helical" evidence="9">
    <location>
        <begin position="12"/>
        <end position="29"/>
    </location>
</feature>
<dbReference type="PANTHER" id="PTHR33695:SF1">
    <property type="entry name" value="LIPOPROTEIN SIGNAL PEPTIDASE"/>
    <property type="match status" value="1"/>
</dbReference>
<evidence type="ECO:0000256" key="6">
    <source>
        <dbReference type="ARBA" id="ARBA00022801"/>
    </source>
</evidence>
<feature type="transmembrane region" description="Helical" evidence="9">
    <location>
        <begin position="69"/>
        <end position="87"/>
    </location>
</feature>
<comment type="subcellular location">
    <subcellularLocation>
        <location evidence="9">Cell membrane</location>
        <topology evidence="9">Multi-pass membrane protein</topology>
    </subcellularLocation>
</comment>
<dbReference type="PANTHER" id="PTHR33695">
    <property type="entry name" value="LIPOPROTEIN SIGNAL PEPTIDASE"/>
    <property type="match status" value="1"/>
</dbReference>
<dbReference type="EMBL" id="VOOS01000001">
    <property type="protein sequence ID" value="TXB67091.1"/>
    <property type="molecule type" value="Genomic_DNA"/>
</dbReference>
<dbReference type="Proteomes" id="UP000321721">
    <property type="component" value="Unassembled WGS sequence"/>
</dbReference>
<dbReference type="GO" id="GO:0005886">
    <property type="term" value="C:plasma membrane"/>
    <property type="evidence" value="ECO:0007669"/>
    <property type="project" value="UniProtKB-SubCell"/>
</dbReference>
<keyword evidence="2 9" id="KW-1003">Cell membrane</keyword>
<dbReference type="HAMAP" id="MF_00161">
    <property type="entry name" value="LspA"/>
    <property type="match status" value="1"/>
</dbReference>
<evidence type="ECO:0000256" key="10">
    <source>
        <dbReference type="RuleBase" id="RU004181"/>
    </source>
</evidence>
<dbReference type="NCBIfam" id="NF011369">
    <property type="entry name" value="PRK14788.1"/>
    <property type="match status" value="1"/>
</dbReference>
<feature type="transmembrane region" description="Helical" evidence="9">
    <location>
        <begin position="173"/>
        <end position="196"/>
    </location>
</feature>
<comment type="catalytic activity">
    <reaction evidence="9">
        <text>Release of signal peptides from bacterial membrane prolipoproteins. Hydrolyzes -Xaa-Yaa-Zaa-|-(S,diacylglyceryl)Cys-, in which Xaa is hydrophobic (preferably Leu), and Yaa (Ala or Ser) and Zaa (Gly or Ala) have small, neutral side chains.</text>
        <dbReference type="EC" id="3.4.23.36"/>
    </reaction>
</comment>
<gene>
    <name evidence="9" type="primary">lspA</name>
    <name evidence="11" type="ORF">FRY74_02590</name>
</gene>
<comment type="pathway">
    <text evidence="9">Protein modification; lipoprotein biosynthesis (signal peptide cleavage).</text>
</comment>
<sequence>MKKFLNILSKPLTIIFLVLVIDQAVKIWIKTTMYLGQEFPVLGNWFYIHFTENPGMAFGMEFGGEWGKLALSLFRIVAVSGIAYVLFTLPKTTPKGLKICGSLILAGAIGNIIDSAFYGVIFNDSFNQLATFFPEGGGYETFLHGRVVDMFWFPLFEGTFPEWFPLWAGEDYLFFRPVFNIADAAISVGIGLIFIFQKRFFKTPAVEVNEEASQSE</sequence>
<dbReference type="AlphaFoldDB" id="A0A5C6RXV9"/>
<keyword evidence="8 9" id="KW-0472">Membrane</keyword>
<keyword evidence="7 9" id="KW-1133">Transmembrane helix</keyword>
<accession>A0A5C6RXV9</accession>
<dbReference type="PRINTS" id="PR00781">
    <property type="entry name" value="LIPOSIGPTASE"/>
</dbReference>
<reference evidence="11 12" key="1">
    <citation type="submission" date="2019-08" db="EMBL/GenBank/DDBJ databases">
        <title>Genome of Vicingus serpentipes NCIMB 15042.</title>
        <authorList>
            <person name="Bowman J.P."/>
        </authorList>
    </citation>
    <scope>NUCLEOTIDE SEQUENCE [LARGE SCALE GENOMIC DNA]</scope>
    <source>
        <strain evidence="11 12">NCIMB 15042</strain>
    </source>
</reference>
<keyword evidence="4 9" id="KW-0812">Transmembrane</keyword>
<dbReference type="GO" id="GO:0006508">
    <property type="term" value="P:proteolysis"/>
    <property type="evidence" value="ECO:0007669"/>
    <property type="project" value="UniProtKB-KW"/>
</dbReference>
<dbReference type="RefSeq" id="WP_147098314.1">
    <property type="nucleotide sequence ID" value="NZ_VOOS01000001.1"/>
</dbReference>
<comment type="function">
    <text evidence="9">This protein specifically catalyzes the removal of signal peptides from prolipoproteins.</text>
</comment>
<comment type="similarity">
    <text evidence="1 9 10">Belongs to the peptidase A8 family.</text>
</comment>
<dbReference type="OrthoDB" id="9810259at2"/>
<keyword evidence="11" id="KW-0449">Lipoprotein</keyword>
<feature type="active site" evidence="9">
    <location>
        <position position="183"/>
    </location>
</feature>
<evidence type="ECO:0000256" key="9">
    <source>
        <dbReference type="HAMAP-Rule" id="MF_00161"/>
    </source>
</evidence>
<protein>
    <recommendedName>
        <fullName evidence="9">Lipoprotein signal peptidase</fullName>
        <ecNumber evidence="9">3.4.23.36</ecNumber>
    </recommendedName>
    <alternativeName>
        <fullName evidence="9">Prolipoprotein signal peptidase</fullName>
    </alternativeName>
    <alternativeName>
        <fullName evidence="9">Signal peptidase II</fullName>
        <shortName evidence="9">SPase II</shortName>
    </alternativeName>
</protein>
<evidence type="ECO:0000256" key="5">
    <source>
        <dbReference type="ARBA" id="ARBA00022750"/>
    </source>
</evidence>
<comment type="caution">
    <text evidence="11">The sequence shown here is derived from an EMBL/GenBank/DDBJ whole genome shotgun (WGS) entry which is preliminary data.</text>
</comment>
<evidence type="ECO:0000313" key="11">
    <source>
        <dbReference type="EMBL" id="TXB67091.1"/>
    </source>
</evidence>
<dbReference type="Pfam" id="PF01252">
    <property type="entry name" value="Peptidase_A8"/>
    <property type="match status" value="1"/>
</dbReference>
<dbReference type="EC" id="3.4.23.36" evidence="9"/>
<evidence type="ECO:0000256" key="4">
    <source>
        <dbReference type="ARBA" id="ARBA00022692"/>
    </source>
</evidence>
<keyword evidence="6 9" id="KW-0378">Hydrolase</keyword>
<name>A0A5C6RXV9_9FLAO</name>
<evidence type="ECO:0000256" key="2">
    <source>
        <dbReference type="ARBA" id="ARBA00022475"/>
    </source>
</evidence>
<evidence type="ECO:0000256" key="8">
    <source>
        <dbReference type="ARBA" id="ARBA00023136"/>
    </source>
</evidence>
<dbReference type="InterPro" id="IPR001872">
    <property type="entry name" value="Peptidase_A8"/>
</dbReference>